<feature type="chain" id="PRO_5032415805" evidence="1">
    <location>
        <begin position="21"/>
        <end position="168"/>
    </location>
</feature>
<accession>A0A841I386</accession>
<protein>
    <submittedName>
        <fullName evidence="2">Uncharacterized protein</fullName>
    </submittedName>
</protein>
<dbReference type="EMBL" id="JACHHG010000008">
    <property type="protein sequence ID" value="MBB6098880.1"/>
    <property type="molecule type" value="Genomic_DNA"/>
</dbReference>
<feature type="signal peptide" evidence="1">
    <location>
        <begin position="1"/>
        <end position="20"/>
    </location>
</feature>
<evidence type="ECO:0000313" key="3">
    <source>
        <dbReference type="Proteomes" id="UP000569951"/>
    </source>
</evidence>
<organism evidence="2 3">
    <name type="scientific">Deinobacterium chartae</name>
    <dbReference type="NCBI Taxonomy" id="521158"/>
    <lineage>
        <taxon>Bacteria</taxon>
        <taxon>Thermotogati</taxon>
        <taxon>Deinococcota</taxon>
        <taxon>Deinococci</taxon>
        <taxon>Deinococcales</taxon>
        <taxon>Deinococcaceae</taxon>
        <taxon>Deinobacterium</taxon>
    </lineage>
</organism>
<keyword evidence="1" id="KW-0732">Signal</keyword>
<proteinExistence type="predicted"/>
<keyword evidence="3" id="KW-1185">Reference proteome</keyword>
<dbReference type="AlphaFoldDB" id="A0A841I386"/>
<dbReference type="Proteomes" id="UP000569951">
    <property type="component" value="Unassembled WGS sequence"/>
</dbReference>
<dbReference type="RefSeq" id="WP_183987632.1">
    <property type="nucleotide sequence ID" value="NZ_JACHHG010000008.1"/>
</dbReference>
<dbReference type="PROSITE" id="PS51257">
    <property type="entry name" value="PROKAR_LIPOPROTEIN"/>
    <property type="match status" value="1"/>
</dbReference>
<gene>
    <name evidence="2" type="ORF">HNR42_002315</name>
</gene>
<reference evidence="2 3" key="1">
    <citation type="submission" date="2020-08" db="EMBL/GenBank/DDBJ databases">
        <title>Genomic Encyclopedia of Type Strains, Phase IV (KMG-IV): sequencing the most valuable type-strain genomes for metagenomic binning, comparative biology and taxonomic classification.</title>
        <authorList>
            <person name="Goeker M."/>
        </authorList>
    </citation>
    <scope>NUCLEOTIDE SEQUENCE [LARGE SCALE GENOMIC DNA]</scope>
    <source>
        <strain evidence="2 3">DSM 21458</strain>
    </source>
</reference>
<comment type="caution">
    <text evidence="2">The sequence shown here is derived from an EMBL/GenBank/DDBJ whole genome shotgun (WGS) entry which is preliminary data.</text>
</comment>
<name>A0A841I386_9DEIO</name>
<evidence type="ECO:0000313" key="2">
    <source>
        <dbReference type="EMBL" id="MBB6098880.1"/>
    </source>
</evidence>
<sequence length="168" mass="18846">MKYSAVLFALPLLLAACAPAMTGSAPGYNPGVNPLPDGEVLVVEGESIQRAFKSRLFPEVTPPGNAYSFSGPKSFEFFRKALQDFKFFRCEQPETLVWFQTTSRRIAREMTERLLRAGYEVEDVMGDAAEPRVVTVRRKKNDQTSTYSGVWVYGSDWVTLFACDLRAL</sequence>
<evidence type="ECO:0000256" key="1">
    <source>
        <dbReference type="SAM" id="SignalP"/>
    </source>
</evidence>